<dbReference type="AlphaFoldDB" id="A0A0W0VH25"/>
<sequence>MAGFERRWEEWNLQRDLADFDLQIANVQKKLSENRILIANKELQISNLHQAQTQEVLEFLQNKFSNEQLYLWMIQVLSQNYRIIMQIATSLSRMAQRALEFERQEKVQIILGDYWSLNNTALANSELSEEQKQSGILGAERLMTDIAKLDAFKLQTDKRKLQLSKTISLAQMMPGDLVELRSSGKITFNTLLQWFDMDFPGHYLRLIKNVRISVLALIPPVQGIHAMLSNSGESTVVVKKGLEFQKKRASRNFGESIALDSPFNDTGLFVLDYQDPMFLPFEGLGVETQWTFELPRASNPFNFDTIVDVLFTIEYTALHDALYAEQVRQELGDSISHDLILDLHHQYPDPWYHFKNPTPAETSNSLRSIKVTIPPQLLPANIKKGPNDVSTRHLSVIAVGDFKDLTAAEEAELQKAFTVSKGTQVYTTDPNVSSGQQAFPTYQIDTNKNYVVFSTRNAGEPNGMIANAFNPTGDWEVTVNAIQFQNGTLMNRLGNIILVATIDGKLEHH</sequence>
<dbReference type="STRING" id="454.Lisr_2030"/>
<accession>A0A0W0VH25</accession>
<dbReference type="EMBL" id="LNYH01000112">
    <property type="protein sequence ID" value="KTD19468.1"/>
    <property type="molecule type" value="Genomic_DNA"/>
</dbReference>
<dbReference type="Pfam" id="PF18276">
    <property type="entry name" value="TcA_TcB_BD"/>
    <property type="match status" value="1"/>
</dbReference>
<feature type="domain" description="Tc toxin complex TcA C-terminal TcB-binding" evidence="1">
    <location>
        <begin position="28"/>
        <end position="317"/>
    </location>
</feature>
<evidence type="ECO:0000259" key="1">
    <source>
        <dbReference type="Pfam" id="PF18276"/>
    </source>
</evidence>
<name>A0A0W0VH25_9GAMM</name>
<organism evidence="2 3">
    <name type="scientific">Legionella israelensis</name>
    <dbReference type="NCBI Taxonomy" id="454"/>
    <lineage>
        <taxon>Bacteria</taxon>
        <taxon>Pseudomonadati</taxon>
        <taxon>Pseudomonadota</taxon>
        <taxon>Gammaproteobacteria</taxon>
        <taxon>Legionellales</taxon>
        <taxon>Legionellaceae</taxon>
        <taxon>Legionella</taxon>
    </lineage>
</organism>
<keyword evidence="3" id="KW-1185">Reference proteome</keyword>
<comment type="caution">
    <text evidence="2">The sequence shown here is derived from an EMBL/GenBank/DDBJ whole genome shotgun (WGS) entry which is preliminary data.</text>
</comment>
<dbReference type="PATRIC" id="fig|454.4.peg.2211"/>
<evidence type="ECO:0000313" key="3">
    <source>
        <dbReference type="Proteomes" id="UP000054761"/>
    </source>
</evidence>
<evidence type="ECO:0000313" key="2">
    <source>
        <dbReference type="EMBL" id="KTD19468.1"/>
    </source>
</evidence>
<dbReference type="Proteomes" id="UP000054761">
    <property type="component" value="Unassembled WGS sequence"/>
</dbReference>
<gene>
    <name evidence="2" type="ORF">Lisr_2030</name>
</gene>
<proteinExistence type="predicted"/>
<protein>
    <recommendedName>
        <fullName evidence="1">Tc toxin complex TcA C-terminal TcB-binding domain-containing protein</fullName>
    </recommendedName>
</protein>
<reference evidence="2 3" key="1">
    <citation type="submission" date="2015-11" db="EMBL/GenBank/DDBJ databases">
        <title>Genomic analysis of 38 Legionella species identifies large and diverse effector repertoires.</title>
        <authorList>
            <person name="Burstein D."/>
            <person name="Amaro F."/>
            <person name="Zusman T."/>
            <person name="Lifshitz Z."/>
            <person name="Cohen O."/>
            <person name="Gilbert J.A."/>
            <person name="Pupko T."/>
            <person name="Shuman H.A."/>
            <person name="Segal G."/>
        </authorList>
    </citation>
    <scope>NUCLEOTIDE SEQUENCE [LARGE SCALE GENOMIC DNA]</scope>
    <source>
        <strain evidence="2 3">Bercovier 4</strain>
    </source>
</reference>
<dbReference type="InterPro" id="IPR040840">
    <property type="entry name" value="TcA_TcB_BD"/>
</dbReference>